<keyword evidence="3" id="KW-1185">Reference proteome</keyword>
<name>A0A939GX66_9BURK</name>
<feature type="transmembrane region" description="Helical" evidence="1">
    <location>
        <begin position="373"/>
        <end position="394"/>
    </location>
</feature>
<sequence length="438" mass="48825">MPVVSLPAQHPQRASLHNEIHARPPESIAAPTALTHLVMVCDSAQREASRQHLAALLRDHHRSVPDEHTTHVRVDVGGFRLRWELHTEFVSWTFQVPLPSDVLLDTRSPPTAAEEVPQAWLAALPGHSLACIHLWIVQTAQCGPGGLAQVVEHMLNTDTLAGSLVHRGQTQVCTDFAIHADGCSRMLVQPGPEISAPRLGRLVQRLLEMETYRMMALLAMPAARHAVAVLGKAEQELAELAQAIRQADRQSEPALLDRLTRLAGQVESEYAASHARFSASRAYFELVEKRIVDLQEERLSGFLSFQEFMARRLTPARSTCEWAARRQNALSERVSRVSNLLRTRVEIEQQQSSQQLLGSMNERQAMQLKLQSTVEGLSVAAITYYITGLISYLAKGAHRLGWPLSAESTAALAIPVVAFSVWWSLRRLHHRLFGKHHQ</sequence>
<evidence type="ECO:0000313" key="2">
    <source>
        <dbReference type="EMBL" id="MBO1248249.1"/>
    </source>
</evidence>
<proteinExistence type="predicted"/>
<evidence type="ECO:0000256" key="1">
    <source>
        <dbReference type="SAM" id="Phobius"/>
    </source>
</evidence>
<keyword evidence="1" id="KW-0812">Transmembrane</keyword>
<dbReference type="AlphaFoldDB" id="A0A939GX66"/>
<evidence type="ECO:0000313" key="3">
    <source>
        <dbReference type="Proteomes" id="UP000664731"/>
    </source>
</evidence>
<dbReference type="RefSeq" id="WP_207573817.1">
    <property type="nucleotide sequence ID" value="NZ_JAFNME010000001.1"/>
</dbReference>
<dbReference type="InterPro" id="IPR021830">
    <property type="entry name" value="DUF3422"/>
</dbReference>
<gene>
    <name evidence="2" type="ORF">J1777_00100</name>
</gene>
<dbReference type="EMBL" id="JAFNME010000001">
    <property type="protein sequence ID" value="MBO1248249.1"/>
    <property type="molecule type" value="Genomic_DNA"/>
</dbReference>
<protein>
    <submittedName>
        <fullName evidence="2">DUF3422 domain-containing protein</fullName>
    </submittedName>
</protein>
<accession>A0A939GX66</accession>
<feature type="transmembrane region" description="Helical" evidence="1">
    <location>
        <begin position="400"/>
        <end position="425"/>
    </location>
</feature>
<keyword evidence="1" id="KW-1133">Transmembrane helix</keyword>
<comment type="caution">
    <text evidence="2">The sequence shown here is derived from an EMBL/GenBank/DDBJ whole genome shotgun (WGS) entry which is preliminary data.</text>
</comment>
<dbReference type="Proteomes" id="UP000664731">
    <property type="component" value="Unassembled WGS sequence"/>
</dbReference>
<dbReference type="Pfam" id="PF11902">
    <property type="entry name" value="DUF3422"/>
    <property type="match status" value="1"/>
</dbReference>
<reference evidence="2" key="1">
    <citation type="submission" date="2021-03" db="EMBL/GenBank/DDBJ databases">
        <title>Comamonas denitrificans.</title>
        <authorList>
            <person name="Finster K."/>
        </authorList>
    </citation>
    <scope>NUCLEOTIDE SEQUENCE</scope>
    <source>
        <strain evidence="2">MM2021_4</strain>
    </source>
</reference>
<keyword evidence="1" id="KW-0472">Membrane</keyword>
<organism evidence="2 3">
    <name type="scientific">Comamonas denitrificans</name>
    <dbReference type="NCBI Taxonomy" id="117506"/>
    <lineage>
        <taxon>Bacteria</taxon>
        <taxon>Pseudomonadati</taxon>
        <taxon>Pseudomonadota</taxon>
        <taxon>Betaproteobacteria</taxon>
        <taxon>Burkholderiales</taxon>
        <taxon>Comamonadaceae</taxon>
        <taxon>Comamonas</taxon>
    </lineage>
</organism>